<dbReference type="Gene3D" id="3.40.30.10">
    <property type="entry name" value="Glutaredoxin"/>
    <property type="match status" value="1"/>
</dbReference>
<dbReference type="PANTHER" id="PTHR12052:SF5">
    <property type="entry name" value="THIOREDOXIN-LIKE PROTEIN 4A"/>
    <property type="match status" value="1"/>
</dbReference>
<evidence type="ECO:0000256" key="1">
    <source>
        <dbReference type="ARBA" id="ARBA00004123"/>
    </source>
</evidence>
<evidence type="ECO:0000313" key="3">
    <source>
        <dbReference type="EMBL" id="TYG99663.1"/>
    </source>
</evidence>
<name>A0A5D2F121_GOSDA</name>
<dbReference type="PANTHER" id="PTHR12052">
    <property type="entry name" value="THIOREDOXIN-LIKE PROTEN 4A, 4B"/>
    <property type="match status" value="1"/>
</dbReference>
<dbReference type="GO" id="GO:0005681">
    <property type="term" value="C:spliceosomal complex"/>
    <property type="evidence" value="ECO:0007669"/>
    <property type="project" value="TreeGrafter"/>
</dbReference>
<keyword evidence="2" id="KW-0539">Nucleus</keyword>
<dbReference type="GO" id="GO:0046540">
    <property type="term" value="C:U4/U6 x U5 tri-snRNP complex"/>
    <property type="evidence" value="ECO:0007669"/>
    <property type="project" value="InterPro"/>
</dbReference>
<proteinExistence type="predicted"/>
<protein>
    <submittedName>
        <fullName evidence="3">Uncharacterized protein</fullName>
    </submittedName>
</protein>
<reference evidence="3 4" key="1">
    <citation type="submission" date="2019-06" db="EMBL/GenBank/DDBJ databases">
        <title>WGS assembly of Gossypium darwinii.</title>
        <authorList>
            <person name="Chen Z.J."/>
            <person name="Sreedasyam A."/>
            <person name="Ando A."/>
            <person name="Song Q."/>
            <person name="De L."/>
            <person name="Hulse-Kemp A."/>
            <person name="Ding M."/>
            <person name="Ye W."/>
            <person name="Kirkbride R."/>
            <person name="Jenkins J."/>
            <person name="Plott C."/>
            <person name="Lovell J."/>
            <person name="Lin Y.-M."/>
            <person name="Vaughn R."/>
            <person name="Liu B."/>
            <person name="Li W."/>
            <person name="Simpson S."/>
            <person name="Scheffler B."/>
            <person name="Saski C."/>
            <person name="Grover C."/>
            <person name="Hu G."/>
            <person name="Conover J."/>
            <person name="Carlson J."/>
            <person name="Shu S."/>
            <person name="Boston L."/>
            <person name="Williams M."/>
            <person name="Peterson D."/>
            <person name="Mcgee K."/>
            <person name="Jones D."/>
            <person name="Wendel J."/>
            <person name="Stelly D."/>
            <person name="Grimwood J."/>
            <person name="Schmutz J."/>
        </authorList>
    </citation>
    <scope>NUCLEOTIDE SEQUENCE [LARGE SCALE GENOMIC DNA]</scope>
    <source>
        <strain evidence="3">1808015.09</strain>
    </source>
</reference>
<dbReference type="Proteomes" id="UP000323506">
    <property type="component" value="Chromosome A10"/>
</dbReference>
<sequence>MIDLSIDNNKINWALKDKQEFTDIMGTVYREARKGRGLVIALKDYSTKYCY</sequence>
<dbReference type="AlphaFoldDB" id="A0A5D2F121"/>
<gene>
    <name evidence="3" type="ORF">ES288_A10G213200v1</name>
</gene>
<organism evidence="3 4">
    <name type="scientific">Gossypium darwinii</name>
    <name type="common">Darwin's cotton</name>
    <name type="synonym">Gossypium barbadense var. darwinii</name>
    <dbReference type="NCBI Taxonomy" id="34276"/>
    <lineage>
        <taxon>Eukaryota</taxon>
        <taxon>Viridiplantae</taxon>
        <taxon>Streptophyta</taxon>
        <taxon>Embryophyta</taxon>
        <taxon>Tracheophyta</taxon>
        <taxon>Spermatophyta</taxon>
        <taxon>Magnoliopsida</taxon>
        <taxon>eudicotyledons</taxon>
        <taxon>Gunneridae</taxon>
        <taxon>Pentapetalae</taxon>
        <taxon>rosids</taxon>
        <taxon>malvids</taxon>
        <taxon>Malvales</taxon>
        <taxon>Malvaceae</taxon>
        <taxon>Malvoideae</taxon>
        <taxon>Gossypium</taxon>
    </lineage>
</organism>
<keyword evidence="4" id="KW-1185">Reference proteome</keyword>
<comment type="subcellular location">
    <subcellularLocation>
        <location evidence="1">Nucleus</location>
    </subcellularLocation>
</comment>
<accession>A0A5D2F121</accession>
<evidence type="ECO:0000256" key="2">
    <source>
        <dbReference type="ARBA" id="ARBA00023242"/>
    </source>
</evidence>
<dbReference type="EMBL" id="CM017697">
    <property type="protein sequence ID" value="TYG99663.1"/>
    <property type="molecule type" value="Genomic_DNA"/>
</dbReference>
<dbReference type="GO" id="GO:0005682">
    <property type="term" value="C:U5 snRNP"/>
    <property type="evidence" value="ECO:0007669"/>
    <property type="project" value="TreeGrafter"/>
</dbReference>
<dbReference type="InterPro" id="IPR004123">
    <property type="entry name" value="Dim1"/>
</dbReference>
<evidence type="ECO:0000313" key="4">
    <source>
        <dbReference type="Proteomes" id="UP000323506"/>
    </source>
</evidence>
<dbReference type="GO" id="GO:0000398">
    <property type="term" value="P:mRNA splicing, via spliceosome"/>
    <property type="evidence" value="ECO:0007669"/>
    <property type="project" value="InterPro"/>
</dbReference>
<dbReference type="Pfam" id="PF02966">
    <property type="entry name" value="DIM1"/>
    <property type="match status" value="1"/>
</dbReference>